<keyword evidence="1" id="KW-0472">Membrane</keyword>
<sequence>MADRASRRSASVASMIWAWLFVALLAALAIFQIAVAAGAPLGRFTWGGAHPGVLPAGLRVAAVVSILIYAVMAALALDRAGAVELVPDDVAAAGMWVVVGFCVFSVVPNAISRSAGERYVMTPVSVALAVLALLVALG</sequence>
<protein>
    <recommendedName>
        <fullName evidence="4">Integral membrane protein</fullName>
    </recommendedName>
</protein>
<evidence type="ECO:0008006" key="4">
    <source>
        <dbReference type="Google" id="ProtNLM"/>
    </source>
</evidence>
<name>Q5YWG6_NOCFA</name>
<evidence type="ECO:0000313" key="3">
    <source>
        <dbReference type="Proteomes" id="UP000006820"/>
    </source>
</evidence>
<organism evidence="2 3">
    <name type="scientific">Nocardia farcinica (strain IFM 10152)</name>
    <dbReference type="NCBI Taxonomy" id="247156"/>
    <lineage>
        <taxon>Bacteria</taxon>
        <taxon>Bacillati</taxon>
        <taxon>Actinomycetota</taxon>
        <taxon>Actinomycetes</taxon>
        <taxon>Mycobacteriales</taxon>
        <taxon>Nocardiaceae</taxon>
        <taxon>Nocardia</taxon>
    </lineage>
</organism>
<proteinExistence type="predicted"/>
<dbReference type="AlphaFoldDB" id="Q5YWG6"/>
<keyword evidence="1" id="KW-0812">Transmembrane</keyword>
<evidence type="ECO:0000256" key="1">
    <source>
        <dbReference type="SAM" id="Phobius"/>
    </source>
</evidence>
<dbReference type="EMBL" id="AP006618">
    <property type="protein sequence ID" value="BAD57475.1"/>
    <property type="molecule type" value="Genomic_DNA"/>
</dbReference>
<feature type="transmembrane region" description="Helical" evidence="1">
    <location>
        <begin position="119"/>
        <end position="137"/>
    </location>
</feature>
<dbReference type="STRING" id="247156.NFA_26280"/>
<evidence type="ECO:0000313" key="2">
    <source>
        <dbReference type="EMBL" id="BAD57475.1"/>
    </source>
</evidence>
<keyword evidence="1" id="KW-1133">Transmembrane helix</keyword>
<gene>
    <name evidence="2" type="ordered locus">NFA_26280</name>
</gene>
<feature type="transmembrane region" description="Helical" evidence="1">
    <location>
        <begin position="60"/>
        <end position="78"/>
    </location>
</feature>
<dbReference type="HOGENOM" id="CLU_142194_2_0_11"/>
<dbReference type="Proteomes" id="UP000006820">
    <property type="component" value="Chromosome"/>
</dbReference>
<reference evidence="2 3" key="1">
    <citation type="journal article" date="2004" name="Proc. Natl. Acad. Sci. U.S.A.">
        <title>The complete genomic sequence of Nocardia farcinica IFM 10152.</title>
        <authorList>
            <person name="Ishikawa J."/>
            <person name="Yamashita A."/>
            <person name="Mikami Y."/>
            <person name="Hoshino Y."/>
            <person name="Kurita H."/>
            <person name="Hotta K."/>
            <person name="Shiba T."/>
            <person name="Hattori M."/>
        </authorList>
    </citation>
    <scope>NUCLEOTIDE SEQUENCE [LARGE SCALE GENOMIC DNA]</scope>
    <source>
        <strain evidence="2 3">IFM 10152</strain>
    </source>
</reference>
<accession>Q5YWG6</accession>
<dbReference type="eggNOG" id="ENOG5031I6H">
    <property type="taxonomic scope" value="Bacteria"/>
</dbReference>
<dbReference type="KEGG" id="nfa:NFA_26280"/>
<feature type="transmembrane region" description="Helical" evidence="1">
    <location>
        <begin position="90"/>
        <end position="107"/>
    </location>
</feature>
<keyword evidence="3" id="KW-1185">Reference proteome</keyword>